<keyword evidence="2" id="KW-1185">Reference proteome</keyword>
<reference evidence="1" key="1">
    <citation type="submission" date="2017-08" db="EMBL/GenBank/DDBJ databases">
        <title>Microbulbifer marisrubri sp. nov., a halophilic alphaproteobacterium isolated from marine sediment of the Yellow Sea, China.</title>
        <authorList>
            <person name="Zhang G."/>
            <person name="Xiong Q."/>
        </authorList>
    </citation>
    <scope>NUCLEOTIDE SEQUENCE [LARGE SCALE GENOMIC DNA]</scope>
    <source>
        <strain evidence="1">WRN-8</strain>
    </source>
</reference>
<organism evidence="1 2">
    <name type="scientific">Microbulbifer flavimaris</name>
    <dbReference type="NCBI Taxonomy" id="1781068"/>
    <lineage>
        <taxon>Bacteria</taxon>
        <taxon>Pseudomonadati</taxon>
        <taxon>Pseudomonadota</taxon>
        <taxon>Gammaproteobacteria</taxon>
        <taxon>Cellvibrionales</taxon>
        <taxon>Microbulbiferaceae</taxon>
        <taxon>Microbulbifer</taxon>
    </lineage>
</organism>
<dbReference type="Proteomes" id="UP000218427">
    <property type="component" value="Unassembled WGS sequence"/>
</dbReference>
<proteinExistence type="predicted"/>
<sequence>MKRLVWFLSLPLALLLGAYGVALIINLEDAEPSPIAERMRTLIAQQPEVKDAENAYVFALGFDGGKGASALEWGRKKLEWLEAAIEGPGEAELSDPPGSTWSASRDRASRFRQFAASPDAFLSTDDVLLADWVADESWLLERYLELTEFPHWRSGIPRNAAEPFVPFSDVMEGQKLLMGKALLAAAEGEGESVKALLERDLRFWRLLLAESDLLIAKMIASAAVQRHFELGNQVLRRLSESGESSAAGVPGSWRAPLTPEERSLEKVMAGEWLYGNRILRDIIESGEHDPILWPLMKPLFQPQDLENRRAETLVQWGAPLEVPLDKLSAALESTRKELSDKRTGLSLYNLSGRLLFEDGMPFPAYGEYVARVADLEGVRRAAVLAARLRDGDSDNTAELVNPYTGDPLPLENGSVVRFTGLTKGARGQHDFPL</sequence>
<evidence type="ECO:0000313" key="1">
    <source>
        <dbReference type="EMBL" id="PCO06310.1"/>
    </source>
</evidence>
<gene>
    <name evidence="1" type="ORF">AWR36_000535</name>
</gene>
<protein>
    <submittedName>
        <fullName evidence="1">Uncharacterized protein</fullName>
    </submittedName>
</protein>
<evidence type="ECO:0000313" key="2">
    <source>
        <dbReference type="Proteomes" id="UP000218427"/>
    </source>
</evidence>
<comment type="caution">
    <text evidence="1">The sequence shown here is derived from an EMBL/GenBank/DDBJ whole genome shotgun (WGS) entry which is preliminary data.</text>
</comment>
<name>A0ABX4I328_9GAMM</name>
<dbReference type="EMBL" id="LRFG02000001">
    <property type="protein sequence ID" value="PCO06310.1"/>
    <property type="molecule type" value="Genomic_DNA"/>
</dbReference>
<accession>A0ABX4I328</accession>
<dbReference type="RefSeq" id="WP_067079670.1">
    <property type="nucleotide sequence ID" value="NZ_LRFG02000001.1"/>
</dbReference>